<evidence type="ECO:0000259" key="2">
    <source>
        <dbReference type="Pfam" id="PF12207"/>
    </source>
</evidence>
<dbReference type="EMBL" id="JAUSTT010000020">
    <property type="protein sequence ID" value="MDQ0177235.1"/>
    <property type="molecule type" value="Genomic_DNA"/>
</dbReference>
<dbReference type="Pfam" id="PF12207">
    <property type="entry name" value="DUF3600"/>
    <property type="match status" value="2"/>
</dbReference>
<name>A0ABT9WVB0_9BACI</name>
<dbReference type="Proteomes" id="UP001223586">
    <property type="component" value="Unassembled WGS sequence"/>
</dbReference>
<comment type="caution">
    <text evidence="3">The sequence shown here is derived from an EMBL/GenBank/DDBJ whole genome shotgun (WGS) entry which is preliminary data.</text>
</comment>
<dbReference type="Gene3D" id="1.10.3950.10">
    <property type="entry name" value="putative ecf-type sigma factor negative effector from bacillus cereus"/>
    <property type="match status" value="3"/>
</dbReference>
<gene>
    <name evidence="3" type="ORF">J2S08_003114</name>
</gene>
<dbReference type="InterPro" id="IPR038267">
    <property type="entry name" value="ECF_sigma_eff"/>
</dbReference>
<evidence type="ECO:0000256" key="1">
    <source>
        <dbReference type="SAM" id="SignalP"/>
    </source>
</evidence>
<dbReference type="RefSeq" id="WP_307231062.1">
    <property type="nucleotide sequence ID" value="NZ_JAUSTT010000020.1"/>
</dbReference>
<keyword evidence="1" id="KW-0732">Signal</keyword>
<protein>
    <recommendedName>
        <fullName evidence="2">DUF3600 domain-containing protein</fullName>
    </recommendedName>
</protein>
<feature type="domain" description="DUF3600" evidence="2">
    <location>
        <begin position="28"/>
        <end position="124"/>
    </location>
</feature>
<evidence type="ECO:0000313" key="4">
    <source>
        <dbReference type="Proteomes" id="UP001223586"/>
    </source>
</evidence>
<proteinExistence type="predicted"/>
<feature type="domain" description="DUF3600" evidence="2">
    <location>
        <begin position="208"/>
        <end position="282"/>
    </location>
</feature>
<feature type="chain" id="PRO_5046077757" description="DUF3600 domain-containing protein" evidence="1">
    <location>
        <begin position="23"/>
        <end position="287"/>
    </location>
</feature>
<feature type="signal peptide" evidence="1">
    <location>
        <begin position="1"/>
        <end position="22"/>
    </location>
</feature>
<reference evidence="3 4" key="1">
    <citation type="submission" date="2023-07" db="EMBL/GenBank/DDBJ databases">
        <title>Genomic Encyclopedia of Type Strains, Phase IV (KMG-IV): sequencing the most valuable type-strain genomes for metagenomic binning, comparative biology and taxonomic classification.</title>
        <authorList>
            <person name="Goeker M."/>
        </authorList>
    </citation>
    <scope>NUCLEOTIDE SEQUENCE [LARGE SCALE GENOMIC DNA]</scope>
    <source>
        <strain evidence="3 4">DSM 23837</strain>
    </source>
</reference>
<sequence>MKKRFIAGIATACFLVPTTVLGVGSTELADKLFGSSEQFQLVTGGTSEDYTKLEGKLTAAKEMLEPQDFVVFQQLLEKLHSYNMKIMDKNGSQHVERLNKKERQDYEQLIAEIEPYFEQLNNSEQLFQTLEGMNDAYAAKIKEAEALLEPNDFAVFYQLFEKLISYNNKIVDQHGEFQLDRLNETERQDYEQLMKEIEPYFEQLNNHNYTKLEAKLTAAKEVLEPQDFVVFQQLLEKLHSYNMKIMDKDGSQHIERLNKKERQDYEQLIAEIEPYFEQLNNSEQLFF</sequence>
<organism evidence="3 4">
    <name type="scientific">Bacillus chungangensis</name>
    <dbReference type="NCBI Taxonomy" id="587633"/>
    <lineage>
        <taxon>Bacteria</taxon>
        <taxon>Bacillati</taxon>
        <taxon>Bacillota</taxon>
        <taxon>Bacilli</taxon>
        <taxon>Bacillales</taxon>
        <taxon>Bacillaceae</taxon>
        <taxon>Bacillus</taxon>
    </lineage>
</organism>
<dbReference type="InterPro" id="IPR022019">
    <property type="entry name" value="DUF3600"/>
</dbReference>
<keyword evidence="4" id="KW-1185">Reference proteome</keyword>
<accession>A0ABT9WVB0</accession>
<evidence type="ECO:0000313" key="3">
    <source>
        <dbReference type="EMBL" id="MDQ0177235.1"/>
    </source>
</evidence>